<dbReference type="HOGENOM" id="CLU_232202_0_0_1"/>
<feature type="compositionally biased region" description="Basic and acidic residues" evidence="1">
    <location>
        <begin position="1804"/>
        <end position="1813"/>
    </location>
</feature>
<keyword evidence="2" id="KW-0472">Membrane</keyword>
<dbReference type="EMBL" id="GG662856">
    <property type="protein sequence ID" value="EAR87023.3"/>
    <property type="molecule type" value="Genomic_DNA"/>
</dbReference>
<gene>
    <name evidence="3" type="ORF">TTHERM_00418070</name>
</gene>
<keyword evidence="2" id="KW-1133">Transmembrane helix</keyword>
<evidence type="ECO:0000313" key="3">
    <source>
        <dbReference type="EMBL" id="EAR87023.3"/>
    </source>
</evidence>
<name>Q22NY8_TETTS</name>
<dbReference type="KEGG" id="tet:TTHERM_00418070"/>
<reference evidence="4" key="1">
    <citation type="journal article" date="2006" name="PLoS Biol.">
        <title>Macronuclear genome sequence of the ciliate Tetrahymena thermophila, a model eukaryote.</title>
        <authorList>
            <person name="Eisen J.A."/>
            <person name="Coyne R.S."/>
            <person name="Wu M."/>
            <person name="Wu D."/>
            <person name="Thiagarajan M."/>
            <person name="Wortman J.R."/>
            <person name="Badger J.H."/>
            <person name="Ren Q."/>
            <person name="Amedeo P."/>
            <person name="Jones K.M."/>
            <person name="Tallon L.J."/>
            <person name="Delcher A.L."/>
            <person name="Salzberg S.L."/>
            <person name="Silva J.C."/>
            <person name="Haas B.J."/>
            <person name="Majoros W.H."/>
            <person name="Farzad M."/>
            <person name="Carlton J.M."/>
            <person name="Smith R.K. Jr."/>
            <person name="Garg J."/>
            <person name="Pearlman R.E."/>
            <person name="Karrer K.M."/>
            <person name="Sun L."/>
            <person name="Manning G."/>
            <person name="Elde N.C."/>
            <person name="Turkewitz A.P."/>
            <person name="Asai D.J."/>
            <person name="Wilkes D.E."/>
            <person name="Wang Y."/>
            <person name="Cai H."/>
            <person name="Collins K."/>
            <person name="Stewart B.A."/>
            <person name="Lee S.R."/>
            <person name="Wilamowska K."/>
            <person name="Weinberg Z."/>
            <person name="Ruzzo W.L."/>
            <person name="Wloga D."/>
            <person name="Gaertig J."/>
            <person name="Frankel J."/>
            <person name="Tsao C.-C."/>
            <person name="Gorovsky M.A."/>
            <person name="Keeling P.J."/>
            <person name="Waller R.F."/>
            <person name="Patron N.J."/>
            <person name="Cherry J.M."/>
            <person name="Stover N.A."/>
            <person name="Krieger C.J."/>
            <person name="del Toro C."/>
            <person name="Ryder H.F."/>
            <person name="Williamson S.C."/>
            <person name="Barbeau R.A."/>
            <person name="Hamilton E.P."/>
            <person name="Orias E."/>
        </authorList>
    </citation>
    <scope>NUCLEOTIDE SEQUENCE [LARGE SCALE GENOMIC DNA]</scope>
    <source>
        <strain evidence="4">SB210</strain>
    </source>
</reference>
<dbReference type="InterPro" id="IPR052994">
    <property type="entry name" value="Tiny_macrocysts_regulators"/>
</dbReference>
<feature type="transmembrane region" description="Helical" evidence="2">
    <location>
        <begin position="211"/>
        <end position="232"/>
    </location>
</feature>
<feature type="transmembrane region" description="Helical" evidence="2">
    <location>
        <begin position="179"/>
        <end position="199"/>
    </location>
</feature>
<dbReference type="eggNOG" id="ENOG502R2Q8">
    <property type="taxonomic scope" value="Eukaryota"/>
</dbReference>
<organism evidence="3 4">
    <name type="scientific">Tetrahymena thermophila (strain SB210)</name>
    <dbReference type="NCBI Taxonomy" id="312017"/>
    <lineage>
        <taxon>Eukaryota</taxon>
        <taxon>Sar</taxon>
        <taxon>Alveolata</taxon>
        <taxon>Ciliophora</taxon>
        <taxon>Intramacronucleata</taxon>
        <taxon>Oligohymenophorea</taxon>
        <taxon>Hymenostomatida</taxon>
        <taxon>Tetrahymenina</taxon>
        <taxon>Tetrahymenidae</taxon>
        <taxon>Tetrahymena</taxon>
    </lineage>
</organism>
<evidence type="ECO:0000256" key="1">
    <source>
        <dbReference type="SAM" id="MobiDB-lite"/>
    </source>
</evidence>
<feature type="transmembrane region" description="Helical" evidence="2">
    <location>
        <begin position="1920"/>
        <end position="1941"/>
    </location>
</feature>
<sequence length="2192" mass="257283">MVSIVNIVNLKQSDTFSYAIYIIAMSFMVFYFIYVGCLTIVTNYLKEINDEFQKIISTINEILNLYFTLFLNVFLSFYLEINCSLIFCSKKSMLSNMRHQFYDPTILTCTIPTFQVVLGIFGLFLTLLTALLTNYYFRNYEFLEKNILKRKFTILYFSLTALRVVITFVEFQWQNQNMLVAKHVIAQIFGIVSIVDYFLYLPYTDQIISKYYLNVIAFYQSAVTCSNFYFWLNVINGQEMFYLTVLLGLIFRAVLDQTLNFKYDYIMQGNWKTERIINNLDFYLEQIIQLGQQCATQEEAKTKLYKIYKLHQINCNVPNCVCHKYQKLNIKTQQEQEIEDNLKEDSSKDIENNNAEDSGINMLLLYQFVDVIFKWMFSQKCITQNKSQFQKLSLKYISFMVKYQNNPVRAYQELKILQLKSIQFSIFFEILSQIIEVKIQNTILNQQEISESNSTLSSSKIDNRNNQKLKQVILHNELRIDVLLEVEKLCLKYISTFLEIIDEKQGLWSLLQNGYKDIDGFQKDALKLMRKISLTRTQFQKQTQQIKQEMPDIEICIQFQKLIQIFYLFVINDTVKAIQLDLKINELKKRDTLSEENQLKNTNLLKGEICLLEISLAENMGKILSKRDDKTAQFFGYNDKQDFLKINNINSLMPAHIGRVHNQIVKDYIKGKKNKLKGSKQIIQSFMKLKDGFIHPVSIFFRFNFTTVSNDFILNGVILKENSQKDYIIFDRSGKVTGITKNLAKNILFDFPTLPPGDALIKRMNFLLIFPKIVKKLINFRDLILNDLQLKQQFGNQKLNFEKTKNQKDTHSRSILLDDQSSSTIIYSNLSNYIRKFMNFINKKSQNSQHSQYDQLDLLDKSCLSILKQFEEQDLDDQNTNRSNLSSERRFNKTLKSEDEKYFTKEFTKKSMSMAKQAQNNIRMKMKYNYQIQYRIIDKEDQKKINQNVISRNQNFNQKEGEKIKSNRQKDVYFVICFKNIQISQFHQKQKVQNKNKFLSNIYEYLYSTTSIIPLSNSIKGIKFSPNQQSLIIEQQSDSPLNQKITNLSTQIIDCMSPNQQKQNETGLSFTQNKMIKKFLKSIHQKNNNQQQKDQKNVGDTDDQFQDDNLSSNLQSSLNVSFNTDESYQVQGFQQDEINKQIQSLIKNKTNFSGDIDDSFPELDELFQKYSFQKSQLTLIDKNTQIKKILQNRSLSSSFGKALEVAVSEALIQKQLEKQQYQAENKINYYHTNNNEIETYQPVTFRQGFEQQEMELSFEKTPQNIRQKLEPTYNIQINNNLYNISYQNLDQSNIHSQIVENNYNEIDFSNRVNFIDNHQQDNANTSLFISKQKYKDPNQHQNDQNFLNISARPILDQSYRSINQIQTDQVINNTQIYLNGVKYLEDYSNKNNQENLILPNQSSAVKQNKLITTASQIDVYKQQIPSTDNIEYQKISLRNSSDRQDIQDNSNNQEVIQEKIIANILNKKGMIANGKNSIQTSVHSSRSSSSYAGFFLKDIIVRSKVPQAAKNYRFLLILFLLVFLALNITNLVVIQGDIEVFSENVQILKYPRKFLRAYGKAFFGYYIQIQIQLGFLKDTSDQQYMSLTDDYILRGVQEYKQLSDSYSTQLTKLVEEQIQNQEQQLQTYYLFKNREQAIFNITKSLMYPQHLYYLLILINEKSQMQRTDSFLYLRQNYFSFSQNIIDQVDLLINDTIDASNSLIFKFQVINIIAIILIVVIALTSLPIIRQINFYEEKIVMILTRINFEQSEVEKTKYTICKQLINIELVEWMSYNYFDIFSLSCKNGDNTNQTNRHSSNSKNNGLKERKEIKKLPKSKVSNKQISQEQSNIFQKSSIFNLKQAQESQLTLNQNVKHQINSQNQDTKNVIQSENIISSNAVSSKQKLKKQNISSNTNHRSQSNQILQARIQNQKLGIFRRFLTFFILAFIICIYYICIIIYLNQSDDQIKIPVQMNQNSIKLHALQTNFKIAVSLLSFDQYIQDELWSNYSIKDLQEYQNQMGSSFNQVQAIMQSITSLIYGKNPFSSLTVQQLKDIQEGKGCQYLQVYQCQPQEVLGLTLINANNQKFLSEYPNILNVQKSDYNQLIEYFNGYAYKSTILFSFREQDEIYDIYSSFINQSITQVSLSIQQFIQNYLIIGCIFITLAIIISEYISWKLFFSRIQMMNLLLTMIPEEKLQEEATLHMIRQLHRM</sequence>
<feature type="region of interest" description="Disordered" evidence="1">
    <location>
        <begin position="1790"/>
        <end position="1825"/>
    </location>
</feature>
<feature type="transmembrane region" description="Helical" evidence="2">
    <location>
        <begin position="1708"/>
        <end position="1728"/>
    </location>
</feature>
<evidence type="ECO:0000256" key="2">
    <source>
        <dbReference type="SAM" id="Phobius"/>
    </source>
</evidence>
<dbReference type="GeneID" id="7826819"/>
<feature type="transmembrane region" description="Helical" evidence="2">
    <location>
        <begin position="65"/>
        <end position="87"/>
    </location>
</feature>
<feature type="transmembrane region" description="Helical" evidence="2">
    <location>
        <begin position="2135"/>
        <end position="2155"/>
    </location>
</feature>
<dbReference type="RefSeq" id="XP_001007268.3">
    <property type="nucleotide sequence ID" value="XM_001007268.3"/>
</dbReference>
<feature type="transmembrane region" description="Helical" evidence="2">
    <location>
        <begin position="114"/>
        <end position="133"/>
    </location>
</feature>
<feature type="transmembrane region" description="Helical" evidence="2">
    <location>
        <begin position="154"/>
        <end position="173"/>
    </location>
</feature>
<dbReference type="PANTHER" id="PTHR31600:SF2">
    <property type="entry name" value="GAMETE ENRICHED GENE 10 PROTEIN-RELATED"/>
    <property type="match status" value="1"/>
</dbReference>
<accession>Q22NY8</accession>
<evidence type="ECO:0000313" key="4">
    <source>
        <dbReference type="Proteomes" id="UP000009168"/>
    </source>
</evidence>
<feature type="transmembrane region" description="Helical" evidence="2">
    <location>
        <begin position="1512"/>
        <end position="1534"/>
    </location>
</feature>
<feature type="compositionally biased region" description="Polar residues" evidence="1">
    <location>
        <begin position="1790"/>
        <end position="1803"/>
    </location>
</feature>
<dbReference type="InParanoid" id="Q22NY8"/>
<dbReference type="PANTHER" id="PTHR31600">
    <property type="entry name" value="TINY MACROCYSTS PROTEIN B-RELATED"/>
    <property type="match status" value="1"/>
</dbReference>
<feature type="transmembrane region" description="Helical" evidence="2">
    <location>
        <begin position="18"/>
        <end position="45"/>
    </location>
</feature>
<protein>
    <submittedName>
        <fullName evidence="3">Transmembrane protein, putative</fullName>
    </submittedName>
</protein>
<proteinExistence type="predicted"/>
<dbReference type="OrthoDB" id="294856at2759"/>
<dbReference type="Proteomes" id="UP000009168">
    <property type="component" value="Unassembled WGS sequence"/>
</dbReference>
<keyword evidence="4" id="KW-1185">Reference proteome</keyword>
<keyword evidence="2 3" id="KW-0812">Transmembrane</keyword>